<proteinExistence type="predicted"/>
<keyword evidence="1" id="KW-0812">Transmembrane</keyword>
<evidence type="ECO:0000313" key="3">
    <source>
        <dbReference type="Proteomes" id="UP000095594"/>
    </source>
</evidence>
<dbReference type="RefSeq" id="WP_055267994.1">
    <property type="nucleotide sequence ID" value="NZ_CABIXQ010000026.1"/>
</dbReference>
<protein>
    <submittedName>
        <fullName evidence="2">Uncharacterized protein</fullName>
    </submittedName>
</protein>
<keyword evidence="1" id="KW-0472">Membrane</keyword>
<reference evidence="2 3" key="1">
    <citation type="submission" date="2015-09" db="EMBL/GenBank/DDBJ databases">
        <authorList>
            <consortium name="Pathogen Informatics"/>
        </authorList>
    </citation>
    <scope>NUCLEOTIDE SEQUENCE [LARGE SCALE GENOMIC DNA]</scope>
    <source>
        <strain evidence="2 3">2789STDY5834856</strain>
    </source>
</reference>
<dbReference type="OrthoDB" id="1931689at2"/>
<name>A0A174KHG4_9CLOT</name>
<dbReference type="AlphaFoldDB" id="A0A174KHG4"/>
<evidence type="ECO:0000256" key="1">
    <source>
        <dbReference type="SAM" id="Phobius"/>
    </source>
</evidence>
<keyword evidence="1" id="KW-1133">Transmembrane helix</keyword>
<feature type="transmembrane region" description="Helical" evidence="1">
    <location>
        <begin position="7"/>
        <end position="28"/>
    </location>
</feature>
<organism evidence="2 3">
    <name type="scientific">Clostridium disporicum</name>
    <dbReference type="NCBI Taxonomy" id="84024"/>
    <lineage>
        <taxon>Bacteria</taxon>
        <taxon>Bacillati</taxon>
        <taxon>Bacillota</taxon>
        <taxon>Clostridia</taxon>
        <taxon>Eubacteriales</taxon>
        <taxon>Clostridiaceae</taxon>
        <taxon>Clostridium</taxon>
    </lineage>
</organism>
<sequence length="248" mass="28912">MRVLNKFIKIVCGILIFILLLTLGFYIAQKIRVFGKTSTDIINPQTQTFEEIIELSDEITMEKKLFSFRKHYYILSDGVLIGEVKGKFFPIFGDTLQLKDIHGNLIKKESQIKRLGLTQVKLFNISINRLAKVEDANGDTTGYIGEEKQRDFWRLKRVQYFYDENHNKQGRAIPDAILFCKDYKIYDNENNVDYVIDGRFFSPTHRYNIEIRDKSDIDVEEAIFYTIIENSIISSKMKESSSSSNKSK</sequence>
<gene>
    <name evidence="2" type="ORF">ERS852471_03026</name>
</gene>
<accession>A0A174KHG4</accession>
<evidence type="ECO:0000313" key="2">
    <source>
        <dbReference type="EMBL" id="CUP11372.1"/>
    </source>
</evidence>
<dbReference type="Proteomes" id="UP000095594">
    <property type="component" value="Unassembled WGS sequence"/>
</dbReference>
<dbReference type="EMBL" id="CYZX01000026">
    <property type="protein sequence ID" value="CUP11372.1"/>
    <property type="molecule type" value="Genomic_DNA"/>
</dbReference>